<dbReference type="FunFam" id="2.40.30.10:FF:000007">
    <property type="entry name" value="Translation initiation factor IF-2"/>
    <property type="match status" value="1"/>
</dbReference>
<dbReference type="PROSITE" id="PS51722">
    <property type="entry name" value="G_TR_2"/>
    <property type="match status" value="1"/>
</dbReference>
<feature type="compositionally biased region" description="Basic residues" evidence="9">
    <location>
        <begin position="278"/>
        <end position="289"/>
    </location>
</feature>
<dbReference type="InterPro" id="IPR053905">
    <property type="entry name" value="EF-G-like_DII"/>
</dbReference>
<dbReference type="EMBL" id="PHIG01000031">
    <property type="protein sequence ID" value="PJK29784.1"/>
    <property type="molecule type" value="Genomic_DNA"/>
</dbReference>
<feature type="compositionally biased region" description="Low complexity" evidence="9">
    <location>
        <begin position="61"/>
        <end position="70"/>
    </location>
</feature>
<dbReference type="InterPro" id="IPR005225">
    <property type="entry name" value="Small_GTP-bd"/>
</dbReference>
<dbReference type="AlphaFoldDB" id="A0A2M9G280"/>
<dbReference type="CDD" id="cd03692">
    <property type="entry name" value="mtIF2_IVc"/>
    <property type="match status" value="1"/>
</dbReference>
<evidence type="ECO:0000313" key="11">
    <source>
        <dbReference type="EMBL" id="PJK29784.1"/>
    </source>
</evidence>
<organism evidence="11 12">
    <name type="scientific">Minwuia thermotolerans</name>
    <dbReference type="NCBI Taxonomy" id="2056226"/>
    <lineage>
        <taxon>Bacteria</taxon>
        <taxon>Pseudomonadati</taxon>
        <taxon>Pseudomonadota</taxon>
        <taxon>Alphaproteobacteria</taxon>
        <taxon>Minwuiales</taxon>
        <taxon>Minwuiaceae</taxon>
        <taxon>Minwuia</taxon>
    </lineage>
</organism>
<dbReference type="NCBIfam" id="TIGR00231">
    <property type="entry name" value="small_GTP"/>
    <property type="match status" value="1"/>
</dbReference>
<evidence type="ECO:0000313" key="12">
    <source>
        <dbReference type="Proteomes" id="UP000229498"/>
    </source>
</evidence>
<protein>
    <recommendedName>
        <fullName evidence="2 7">Translation initiation factor IF-2</fullName>
    </recommendedName>
</protein>
<name>A0A2M9G280_9PROT</name>
<proteinExistence type="inferred from homology"/>
<dbReference type="InterPro" id="IPR036925">
    <property type="entry name" value="TIF_IF2_dom3_sf"/>
</dbReference>
<comment type="function">
    <text evidence="7 8">One of the essential components for the initiation of protein synthesis. Protects formylmethionyl-tRNA from spontaneous hydrolysis and promotes its binding to the 30S ribosomal subunits. Also involved in the hydrolysis of GTP during the formation of the 70S ribosomal complex.</text>
</comment>
<feature type="compositionally biased region" description="Basic and acidic residues" evidence="9">
    <location>
        <begin position="99"/>
        <end position="109"/>
    </location>
</feature>
<dbReference type="Proteomes" id="UP000229498">
    <property type="component" value="Unassembled WGS sequence"/>
</dbReference>
<feature type="region of interest" description="Disordered" evidence="9">
    <location>
        <begin position="1"/>
        <end position="301"/>
    </location>
</feature>
<dbReference type="RefSeq" id="WP_109793061.1">
    <property type="nucleotide sequence ID" value="NZ_PHIG01000031.1"/>
</dbReference>
<dbReference type="Pfam" id="PF04760">
    <property type="entry name" value="IF2_N"/>
    <property type="match status" value="1"/>
</dbReference>
<dbReference type="SUPFAM" id="SSF52156">
    <property type="entry name" value="Initiation factor IF2/eIF5b, domain 3"/>
    <property type="match status" value="1"/>
</dbReference>
<evidence type="ECO:0000256" key="2">
    <source>
        <dbReference type="ARBA" id="ARBA00020675"/>
    </source>
</evidence>
<evidence type="ECO:0000256" key="8">
    <source>
        <dbReference type="RuleBase" id="RU000644"/>
    </source>
</evidence>
<keyword evidence="3 7" id="KW-0396">Initiation factor</keyword>
<dbReference type="Pfam" id="PF00009">
    <property type="entry name" value="GTP_EFTU"/>
    <property type="match status" value="1"/>
</dbReference>
<feature type="binding site" evidence="7">
    <location>
        <begin position="441"/>
        <end position="445"/>
    </location>
    <ligand>
        <name>GTP</name>
        <dbReference type="ChEBI" id="CHEBI:37565"/>
    </ligand>
</feature>
<dbReference type="HAMAP" id="MF_00100_B">
    <property type="entry name" value="IF_2_B"/>
    <property type="match status" value="1"/>
</dbReference>
<dbReference type="InterPro" id="IPR000178">
    <property type="entry name" value="TF_IF2_bacterial-like"/>
</dbReference>
<dbReference type="CDD" id="cd01887">
    <property type="entry name" value="IF2_eIF5B"/>
    <property type="match status" value="1"/>
</dbReference>
<feature type="binding site" evidence="7">
    <location>
        <begin position="394"/>
        <end position="401"/>
    </location>
    <ligand>
        <name>GTP</name>
        <dbReference type="ChEBI" id="CHEBI:37565"/>
    </ligand>
</feature>
<dbReference type="OrthoDB" id="9811804at2"/>
<dbReference type="FunFam" id="3.40.50.300:FF:000019">
    <property type="entry name" value="Translation initiation factor IF-2"/>
    <property type="match status" value="1"/>
</dbReference>
<dbReference type="NCBIfam" id="TIGR00487">
    <property type="entry name" value="IF-2"/>
    <property type="match status" value="1"/>
</dbReference>
<evidence type="ECO:0000256" key="6">
    <source>
        <dbReference type="ARBA" id="ARBA00023134"/>
    </source>
</evidence>
<dbReference type="InterPro" id="IPR009000">
    <property type="entry name" value="Transl_B-barrel_sf"/>
</dbReference>
<evidence type="ECO:0000256" key="1">
    <source>
        <dbReference type="ARBA" id="ARBA00007733"/>
    </source>
</evidence>
<dbReference type="SUPFAM" id="SSF52540">
    <property type="entry name" value="P-loop containing nucleoside triphosphate hydrolases"/>
    <property type="match status" value="1"/>
</dbReference>
<feature type="compositionally biased region" description="Basic and acidic residues" evidence="9">
    <location>
        <begin position="1"/>
        <end position="12"/>
    </location>
</feature>
<dbReference type="GO" id="GO:0003743">
    <property type="term" value="F:translation initiation factor activity"/>
    <property type="evidence" value="ECO:0007669"/>
    <property type="project" value="UniProtKB-UniRule"/>
</dbReference>
<feature type="compositionally biased region" description="Basic and acidic residues" evidence="9">
    <location>
        <begin position="79"/>
        <end position="88"/>
    </location>
</feature>
<evidence type="ECO:0000256" key="7">
    <source>
        <dbReference type="HAMAP-Rule" id="MF_00100"/>
    </source>
</evidence>
<keyword evidence="7" id="KW-0963">Cytoplasm</keyword>
<comment type="caution">
    <text evidence="11">The sequence shown here is derived from an EMBL/GenBank/DDBJ whole genome shotgun (WGS) entry which is preliminary data.</text>
</comment>
<keyword evidence="6 7" id="KW-0342">GTP-binding</keyword>
<dbReference type="PROSITE" id="PS01176">
    <property type="entry name" value="IF2"/>
    <property type="match status" value="1"/>
</dbReference>
<dbReference type="FunFam" id="2.40.30.10:FF:000008">
    <property type="entry name" value="Translation initiation factor IF-2"/>
    <property type="match status" value="1"/>
</dbReference>
<keyword evidence="4 7" id="KW-0547">Nucleotide-binding</keyword>
<keyword evidence="5 7" id="KW-0648">Protein biosynthesis</keyword>
<dbReference type="InterPro" id="IPR027417">
    <property type="entry name" value="P-loop_NTPase"/>
</dbReference>
<dbReference type="GO" id="GO:0005525">
    <property type="term" value="F:GTP binding"/>
    <property type="evidence" value="ECO:0007669"/>
    <property type="project" value="UniProtKB-KW"/>
</dbReference>
<sequence length="886" mass="95881">MTDQKQPGEKKTLTVSRGARLELKKRSDGSPGRQGSGGRSTRNVQVEVKKKRSTKREPERQAPAPQSEQPAPKPADPARAAEREEITRRQGATSPPAKPDGRSRLEQTRNRNVLPRLTEDEKAARAKALKSAQAQAADRKAKASEDAERLAAAEARRKAEEEEVRRQAEEEEARRKAEEKEARRQAEEEEARRKAAAEEKAKQATDKPRPARTADAAAAEETESDESSRARKGGRPAATPARPPARGKPGGKNRRSGKLTISQALDDTGEKQKSLAAFRRRTNRDKRSSKGSGGGQEAQGRIVREVVVPEALTVGELANRMAVRGGDVVKAMMKMGVMATINQTIDADTAELVIEEFGHRIKRVSETDVEDAIVPPQDVDADLKPRPAVVTVMGHVDHGKTSVLDALRKTEVVRGEAGGITQHIGAYQVTTDNGQKITFLDTPGHAAFTSMRSRGAKVTDIVVLVVAADDSVMPQTVEAIHHAQAAGAPIIIAVNKIDKPDADPSRVKQDLLQHNIVVEEMGGEQLVVEISALKGTNLDSLVETIVLQAELMDLKANPDRTANGTVIEAQLEQGRGAVATVLVQGGTLKVGDIFVSGATWGRVRALVDEHGARLDAAEPSRPVEVLGYQDAPSAGDDFIVVDSESRAREVAEVRARRMKNHLASQGGRGTLEQMLSAIKEGQAAEVPILIKGDVQGSVEAIVASAEKMSTDEVKARILHAGVGGITETDVTLAKSAGAVIFGFNARPNKQAREAAERDGVDIRYYNVIYELTDDLKAIMSGLLEPEAREINLGTAEVRQVFNITKVGKIAGCLVVDGTVKRNAKYRQLRDGIVLHEGTIANLKHFKEEVAEVRQGSECGIAFQNHQDIQEGDQIEVYEIQEIERTL</sequence>
<feature type="domain" description="Tr-type G" evidence="10">
    <location>
        <begin position="385"/>
        <end position="555"/>
    </location>
</feature>
<gene>
    <name evidence="7" type="primary">infB</name>
    <name evidence="11" type="ORF">CVT23_08365</name>
</gene>
<dbReference type="GO" id="GO:0003924">
    <property type="term" value="F:GTPase activity"/>
    <property type="evidence" value="ECO:0007669"/>
    <property type="project" value="UniProtKB-UniRule"/>
</dbReference>
<dbReference type="PANTHER" id="PTHR43381">
    <property type="entry name" value="TRANSLATION INITIATION FACTOR IF-2-RELATED"/>
    <property type="match status" value="1"/>
</dbReference>
<feature type="compositionally biased region" description="Basic and acidic residues" evidence="9">
    <location>
        <begin position="19"/>
        <end position="28"/>
    </location>
</feature>
<evidence type="ECO:0000256" key="5">
    <source>
        <dbReference type="ARBA" id="ARBA00022917"/>
    </source>
</evidence>
<dbReference type="FunFam" id="3.40.50.10050:FF:000001">
    <property type="entry name" value="Translation initiation factor IF-2"/>
    <property type="match status" value="1"/>
</dbReference>
<evidence type="ECO:0000256" key="3">
    <source>
        <dbReference type="ARBA" id="ARBA00022540"/>
    </source>
</evidence>
<feature type="compositionally biased region" description="Basic and acidic residues" evidence="9">
    <location>
        <begin position="137"/>
        <end position="209"/>
    </location>
</feature>
<keyword evidence="12" id="KW-1185">Reference proteome</keyword>
<feature type="binding site" evidence="7">
    <location>
        <begin position="495"/>
        <end position="498"/>
    </location>
    <ligand>
        <name>GTP</name>
        <dbReference type="ChEBI" id="CHEBI:37565"/>
    </ligand>
</feature>
<dbReference type="Gene3D" id="2.40.30.10">
    <property type="entry name" value="Translation factors"/>
    <property type="match status" value="2"/>
</dbReference>
<dbReference type="CDD" id="cd03702">
    <property type="entry name" value="IF2_mtIF2_II"/>
    <property type="match status" value="1"/>
</dbReference>
<comment type="caution">
    <text evidence="7">Lacks conserved residue(s) required for the propagation of feature annotation.</text>
</comment>
<dbReference type="Gene3D" id="3.40.50.10050">
    <property type="entry name" value="Translation initiation factor IF- 2, domain 3"/>
    <property type="match status" value="1"/>
</dbReference>
<dbReference type="SUPFAM" id="SSF50447">
    <property type="entry name" value="Translation proteins"/>
    <property type="match status" value="2"/>
</dbReference>
<dbReference type="InterPro" id="IPR015760">
    <property type="entry name" value="TIF_IF2"/>
</dbReference>
<evidence type="ECO:0000259" key="10">
    <source>
        <dbReference type="PROSITE" id="PS51722"/>
    </source>
</evidence>
<dbReference type="InterPro" id="IPR023115">
    <property type="entry name" value="TIF_IF2_dom3"/>
</dbReference>
<dbReference type="Pfam" id="PF11987">
    <property type="entry name" value="IF-2"/>
    <property type="match status" value="1"/>
</dbReference>
<dbReference type="Pfam" id="PF22042">
    <property type="entry name" value="EF-G_D2"/>
    <property type="match status" value="1"/>
</dbReference>
<dbReference type="PANTHER" id="PTHR43381:SF5">
    <property type="entry name" value="TR-TYPE G DOMAIN-CONTAINING PROTEIN"/>
    <property type="match status" value="1"/>
</dbReference>
<dbReference type="InterPro" id="IPR044145">
    <property type="entry name" value="IF2_II"/>
</dbReference>
<dbReference type="InterPro" id="IPR000795">
    <property type="entry name" value="T_Tr_GTP-bd_dom"/>
</dbReference>
<dbReference type="GO" id="GO:0005829">
    <property type="term" value="C:cytosol"/>
    <property type="evidence" value="ECO:0007669"/>
    <property type="project" value="TreeGrafter"/>
</dbReference>
<reference evidence="11 12" key="1">
    <citation type="submission" date="2017-11" db="EMBL/GenBank/DDBJ databases">
        <title>Draft genome sequence of Rhizobiales bacterium SY3-13.</title>
        <authorList>
            <person name="Sun C."/>
        </authorList>
    </citation>
    <scope>NUCLEOTIDE SEQUENCE [LARGE SCALE GENOMIC DNA]</scope>
    <source>
        <strain evidence="11 12">SY3-13</strain>
    </source>
</reference>
<accession>A0A2M9G280</accession>
<evidence type="ECO:0000256" key="4">
    <source>
        <dbReference type="ARBA" id="ARBA00022741"/>
    </source>
</evidence>
<dbReference type="InterPro" id="IPR006847">
    <property type="entry name" value="IF2_N"/>
</dbReference>
<comment type="subcellular location">
    <subcellularLocation>
        <location evidence="7">Cytoplasm</location>
    </subcellularLocation>
</comment>
<dbReference type="Gene3D" id="3.40.50.300">
    <property type="entry name" value="P-loop containing nucleotide triphosphate hydrolases"/>
    <property type="match status" value="1"/>
</dbReference>
<comment type="similarity">
    <text evidence="1 7 8">Belongs to the TRAFAC class translation factor GTPase superfamily. Classic translation factor GTPase family. IF-2 subfamily.</text>
</comment>
<evidence type="ECO:0000256" key="9">
    <source>
        <dbReference type="SAM" id="MobiDB-lite"/>
    </source>
</evidence>